<accession>A0AA35W5J6</accession>
<dbReference type="EMBL" id="CASHTH010000247">
    <property type="protein sequence ID" value="CAI7995494.1"/>
    <property type="molecule type" value="Genomic_DNA"/>
</dbReference>
<dbReference type="AlphaFoldDB" id="A0AA35W5J6"/>
<gene>
    <name evidence="1" type="ORF">GBAR_LOCUS1702</name>
</gene>
<organism evidence="1 2">
    <name type="scientific">Geodia barretti</name>
    <name type="common">Barrett's horny sponge</name>
    <dbReference type="NCBI Taxonomy" id="519541"/>
    <lineage>
        <taxon>Eukaryota</taxon>
        <taxon>Metazoa</taxon>
        <taxon>Porifera</taxon>
        <taxon>Demospongiae</taxon>
        <taxon>Heteroscleromorpha</taxon>
        <taxon>Tetractinellida</taxon>
        <taxon>Astrophorina</taxon>
        <taxon>Geodiidae</taxon>
        <taxon>Geodia</taxon>
    </lineage>
</organism>
<keyword evidence="2" id="KW-1185">Reference proteome</keyword>
<reference evidence="1" key="1">
    <citation type="submission" date="2023-03" db="EMBL/GenBank/DDBJ databases">
        <authorList>
            <person name="Steffen K."/>
            <person name="Cardenas P."/>
        </authorList>
    </citation>
    <scope>NUCLEOTIDE SEQUENCE</scope>
</reference>
<feature type="non-terminal residue" evidence="1">
    <location>
        <position position="79"/>
    </location>
</feature>
<protein>
    <submittedName>
        <fullName evidence="1">Uncharacterized protein</fullName>
    </submittedName>
</protein>
<comment type="caution">
    <text evidence="1">The sequence shown here is derived from an EMBL/GenBank/DDBJ whole genome shotgun (WGS) entry which is preliminary data.</text>
</comment>
<proteinExistence type="predicted"/>
<sequence length="79" mass="8695">QVYNDIEGPLTFFSSANGRTFPGYGVLSVGLGVIHYTQESVPSQFKPNESEKRMILLLHRGIEARQGEGRPGQCVSKLT</sequence>
<dbReference type="Proteomes" id="UP001174909">
    <property type="component" value="Unassembled WGS sequence"/>
</dbReference>
<evidence type="ECO:0000313" key="1">
    <source>
        <dbReference type="EMBL" id="CAI7995494.1"/>
    </source>
</evidence>
<name>A0AA35W5J6_GEOBA</name>
<evidence type="ECO:0000313" key="2">
    <source>
        <dbReference type="Proteomes" id="UP001174909"/>
    </source>
</evidence>
<feature type="non-terminal residue" evidence="1">
    <location>
        <position position="1"/>
    </location>
</feature>